<dbReference type="RefSeq" id="XP_033536801.1">
    <property type="nucleotide sequence ID" value="XM_033676152.1"/>
</dbReference>
<name>A0A6G1GB87_9PEZI</name>
<keyword evidence="3" id="KW-0809">Transit peptide</keyword>
<sequence length="323" mass="36587">MATLIPSLRHFVNRPLLRLSNPQRRWARVLDVRFLATQNSQESILSRYQEKLHQKAKQEGLNDIAELKEAYREKIDDVRKRSPAGLAASTKPSTVSPDSLFSPSSIPKTSVSKGDGRAQAKLPPGVKELSSYLDVEKTRELPAEQISQIWRLRHASNERSLTAVIATDTWEQMLEKAKRHPQFILPLPRSSDSADKDAQDPSQSRTAADMHFLQWTFPHADSTNILFTHLAEYKLRGEYSQPHTTVTVHTELAESNGVVLVVGTVLDDRGVSVDEGKWLLMCMQKFYGLQGETPKRKQLLEQFTSGDVRFRVEDLMEQVDQVS</sequence>
<evidence type="ECO:0000313" key="7">
    <source>
        <dbReference type="Proteomes" id="UP000504638"/>
    </source>
</evidence>
<evidence type="ECO:0000256" key="3">
    <source>
        <dbReference type="ARBA" id="ARBA00022946"/>
    </source>
</evidence>
<reference evidence="6 8" key="1">
    <citation type="submission" date="2020-01" db="EMBL/GenBank/DDBJ databases">
        <authorList>
            <consortium name="DOE Joint Genome Institute"/>
            <person name="Haridas S."/>
            <person name="Albert R."/>
            <person name="Binder M."/>
            <person name="Bloem J."/>
            <person name="Labutti K."/>
            <person name="Salamov A."/>
            <person name="Andreopoulos B."/>
            <person name="Baker S.E."/>
            <person name="Barry K."/>
            <person name="Bills G."/>
            <person name="Bluhm B.H."/>
            <person name="Cannon C."/>
            <person name="Castanera R."/>
            <person name="Culley D.E."/>
            <person name="Daum C."/>
            <person name="Ezra D."/>
            <person name="Gonzalez J.B."/>
            <person name="Henrissat B."/>
            <person name="Kuo A."/>
            <person name="Liang C."/>
            <person name="Lipzen A."/>
            <person name="Lutzoni F."/>
            <person name="Magnuson J."/>
            <person name="Mondo S."/>
            <person name="Nolan M."/>
            <person name="Ohm R."/>
            <person name="Pangilinan J."/>
            <person name="Park H.-J."/>
            <person name="Ramirez L."/>
            <person name="Alfaro M."/>
            <person name="Sun H."/>
            <person name="Tritt A."/>
            <person name="Yoshinaga Y."/>
            <person name="Zwiers L.-H."/>
            <person name="Turgeon B.G."/>
            <person name="Goodwin S.B."/>
            <person name="Spatafora J.W."/>
            <person name="Crous P.W."/>
            <person name="Grigoriev I.V."/>
        </authorList>
    </citation>
    <scope>NUCLEOTIDE SEQUENCE</scope>
    <source>
        <strain evidence="6 8">CBS 781.70</strain>
    </source>
</reference>
<comment type="subcellular location">
    <subcellularLocation>
        <location evidence="1">Mitochondrion</location>
    </subcellularLocation>
</comment>
<dbReference type="AlphaFoldDB" id="A0A6G1GB87"/>
<gene>
    <name evidence="6 8" type="ORF">P152DRAFT_392452</name>
</gene>
<dbReference type="GeneID" id="54416722"/>
<feature type="region of interest" description="Disordered" evidence="5">
    <location>
        <begin position="184"/>
        <end position="205"/>
    </location>
</feature>
<keyword evidence="4" id="KW-0496">Mitochondrion</keyword>
<dbReference type="GO" id="GO:0005739">
    <property type="term" value="C:mitochondrion"/>
    <property type="evidence" value="ECO:0007669"/>
    <property type="project" value="UniProtKB-SubCell"/>
</dbReference>
<keyword evidence="7" id="KW-1185">Reference proteome</keyword>
<evidence type="ECO:0000256" key="4">
    <source>
        <dbReference type="ARBA" id="ARBA00023128"/>
    </source>
</evidence>
<dbReference type="OrthoDB" id="16535at2759"/>
<dbReference type="PANTHER" id="PTHR13126:SF0">
    <property type="entry name" value="ATP SYNTHASE MITOCHONDRIAL F1 COMPLEX ASSEMBLY FACTOR 1"/>
    <property type="match status" value="1"/>
</dbReference>
<accession>A0A6G1GB87</accession>
<dbReference type="EMBL" id="ML975152">
    <property type="protein sequence ID" value="KAF1815170.1"/>
    <property type="molecule type" value="Genomic_DNA"/>
</dbReference>
<proteinExistence type="inferred from homology"/>
<dbReference type="Pfam" id="PF06644">
    <property type="entry name" value="ATP11"/>
    <property type="match status" value="1"/>
</dbReference>
<evidence type="ECO:0000256" key="5">
    <source>
        <dbReference type="SAM" id="MobiDB-lite"/>
    </source>
</evidence>
<reference evidence="8" key="3">
    <citation type="submission" date="2025-04" db="UniProtKB">
        <authorList>
            <consortium name="RefSeq"/>
        </authorList>
    </citation>
    <scope>IDENTIFICATION</scope>
    <source>
        <strain evidence="8">CBS 781.70</strain>
    </source>
</reference>
<evidence type="ECO:0000256" key="1">
    <source>
        <dbReference type="ARBA" id="ARBA00004173"/>
    </source>
</evidence>
<feature type="region of interest" description="Disordered" evidence="5">
    <location>
        <begin position="79"/>
        <end position="122"/>
    </location>
</feature>
<evidence type="ECO:0000313" key="6">
    <source>
        <dbReference type="EMBL" id="KAF1815170.1"/>
    </source>
</evidence>
<protein>
    <submittedName>
        <fullName evidence="6 8">ATP11-domain-containing protein</fullName>
    </submittedName>
</protein>
<dbReference type="GO" id="GO:0033615">
    <property type="term" value="P:mitochondrial proton-transporting ATP synthase complex assembly"/>
    <property type="evidence" value="ECO:0007669"/>
    <property type="project" value="TreeGrafter"/>
</dbReference>
<comment type="similarity">
    <text evidence="2">Belongs to the ATP11 family.</text>
</comment>
<dbReference type="Proteomes" id="UP000504638">
    <property type="component" value="Unplaced"/>
</dbReference>
<dbReference type="PANTHER" id="PTHR13126">
    <property type="entry name" value="CHAPERONE ATP11"/>
    <property type="match status" value="1"/>
</dbReference>
<organism evidence="6">
    <name type="scientific">Eremomyces bilateralis CBS 781.70</name>
    <dbReference type="NCBI Taxonomy" id="1392243"/>
    <lineage>
        <taxon>Eukaryota</taxon>
        <taxon>Fungi</taxon>
        <taxon>Dikarya</taxon>
        <taxon>Ascomycota</taxon>
        <taxon>Pezizomycotina</taxon>
        <taxon>Dothideomycetes</taxon>
        <taxon>Dothideomycetes incertae sedis</taxon>
        <taxon>Eremomycetales</taxon>
        <taxon>Eremomycetaceae</taxon>
        <taxon>Eremomyces</taxon>
    </lineage>
</organism>
<evidence type="ECO:0000256" key="2">
    <source>
        <dbReference type="ARBA" id="ARBA00009116"/>
    </source>
</evidence>
<feature type="compositionally biased region" description="Polar residues" evidence="5">
    <location>
        <begin position="90"/>
        <end position="112"/>
    </location>
</feature>
<dbReference type="InterPro" id="IPR010591">
    <property type="entry name" value="ATP11"/>
</dbReference>
<reference evidence="8" key="2">
    <citation type="submission" date="2020-04" db="EMBL/GenBank/DDBJ databases">
        <authorList>
            <consortium name="NCBI Genome Project"/>
        </authorList>
    </citation>
    <scope>NUCLEOTIDE SEQUENCE</scope>
    <source>
        <strain evidence="8">CBS 781.70</strain>
    </source>
</reference>
<evidence type="ECO:0000313" key="8">
    <source>
        <dbReference type="RefSeq" id="XP_033536801.1"/>
    </source>
</evidence>